<dbReference type="InterPro" id="IPR036390">
    <property type="entry name" value="WH_DNA-bd_sf"/>
</dbReference>
<evidence type="ECO:0000256" key="4">
    <source>
        <dbReference type="ARBA" id="ARBA00023163"/>
    </source>
</evidence>
<evidence type="ECO:0000259" key="5">
    <source>
        <dbReference type="PROSITE" id="PS50956"/>
    </source>
</evidence>
<dbReference type="PROSITE" id="PS00519">
    <property type="entry name" value="HTH_ASNC_1"/>
    <property type="match status" value="1"/>
</dbReference>
<keyword evidence="3" id="KW-0010">Activator</keyword>
<keyword evidence="7" id="KW-1185">Reference proteome</keyword>
<dbReference type="AlphaFoldDB" id="A0A315EGE0"/>
<dbReference type="Proteomes" id="UP000250790">
    <property type="component" value="Unassembled WGS sequence"/>
</dbReference>
<gene>
    <name evidence="6" type="ORF">B9Z37_00775</name>
</gene>
<dbReference type="CDD" id="cd00090">
    <property type="entry name" value="HTH_ARSR"/>
    <property type="match status" value="1"/>
</dbReference>
<dbReference type="PANTHER" id="PTHR30154">
    <property type="entry name" value="LEUCINE-RESPONSIVE REGULATORY PROTEIN"/>
    <property type="match status" value="1"/>
</dbReference>
<dbReference type="RefSeq" id="WP_108311169.1">
    <property type="nucleotide sequence ID" value="NZ_NESN01000001.1"/>
</dbReference>
<evidence type="ECO:0000256" key="3">
    <source>
        <dbReference type="ARBA" id="ARBA00023159"/>
    </source>
</evidence>
<dbReference type="SMART" id="SM00344">
    <property type="entry name" value="HTH_ASNC"/>
    <property type="match status" value="1"/>
</dbReference>
<dbReference type="InterPro" id="IPR019885">
    <property type="entry name" value="Tscrpt_reg_HTH_AsnC-type_CS"/>
</dbReference>
<feature type="domain" description="HTH asnC-type" evidence="5">
    <location>
        <begin position="4"/>
        <end position="65"/>
    </location>
</feature>
<dbReference type="InterPro" id="IPR011008">
    <property type="entry name" value="Dimeric_a/b-barrel"/>
</dbReference>
<dbReference type="SUPFAM" id="SSF54909">
    <property type="entry name" value="Dimeric alpha+beta barrel"/>
    <property type="match status" value="1"/>
</dbReference>
<reference evidence="6 7" key="1">
    <citation type="submission" date="2017-04" db="EMBL/GenBank/DDBJ databases">
        <title>Unexpected and diverse lifestyles within the genus Limnohabitans.</title>
        <authorList>
            <person name="Kasalicky V."/>
            <person name="Mehrshad M."/>
            <person name="Andrei S.-A."/>
            <person name="Salcher M."/>
            <person name="Kratochvilova H."/>
            <person name="Simek K."/>
            <person name="Ghai R."/>
        </authorList>
    </citation>
    <scope>NUCLEOTIDE SEQUENCE [LARGE SCALE GENOMIC DNA]</scope>
    <source>
        <strain evidence="6 7">II-B4</strain>
    </source>
</reference>
<dbReference type="InterPro" id="IPR000485">
    <property type="entry name" value="AsnC-type_HTH_dom"/>
</dbReference>
<proteinExistence type="predicted"/>
<name>A0A315EGE0_9BURK</name>
<evidence type="ECO:0000313" key="7">
    <source>
        <dbReference type="Proteomes" id="UP000250790"/>
    </source>
</evidence>
<dbReference type="GO" id="GO:0005829">
    <property type="term" value="C:cytosol"/>
    <property type="evidence" value="ECO:0007669"/>
    <property type="project" value="TreeGrafter"/>
</dbReference>
<dbReference type="Pfam" id="PF01037">
    <property type="entry name" value="AsnC_trans_reg"/>
    <property type="match status" value="1"/>
</dbReference>
<dbReference type="InterPro" id="IPR036388">
    <property type="entry name" value="WH-like_DNA-bd_sf"/>
</dbReference>
<evidence type="ECO:0000256" key="1">
    <source>
        <dbReference type="ARBA" id="ARBA00023015"/>
    </source>
</evidence>
<dbReference type="GO" id="GO:0043565">
    <property type="term" value="F:sequence-specific DNA binding"/>
    <property type="evidence" value="ECO:0007669"/>
    <property type="project" value="InterPro"/>
</dbReference>
<keyword evidence="4" id="KW-0804">Transcription</keyword>
<organism evidence="6 7">
    <name type="scientific">Limnohabitans parvus II-B4</name>
    <dbReference type="NCBI Taxonomy" id="1293052"/>
    <lineage>
        <taxon>Bacteria</taxon>
        <taxon>Pseudomonadati</taxon>
        <taxon>Pseudomonadota</taxon>
        <taxon>Betaproteobacteria</taxon>
        <taxon>Burkholderiales</taxon>
        <taxon>Comamonadaceae</taxon>
        <taxon>Limnohabitans</taxon>
    </lineage>
</organism>
<evidence type="ECO:0000313" key="6">
    <source>
        <dbReference type="EMBL" id="PUE55162.1"/>
    </source>
</evidence>
<sequence length="155" mass="17416">MSDPDRIDLKILDLLQRHGRMSVTEVGEQVGLSTSPCSERIKRLERQGLITGYHARVDAAALGKPLLVFIEITLSQKSPQVFETVRREVGLMPEVLECHLVSGSFDYLVKARLRAMNDYRELLGAILNKIPVPAQSNSYVVMEEIKESTVLPLDR</sequence>
<dbReference type="GO" id="GO:0043200">
    <property type="term" value="P:response to amino acid"/>
    <property type="evidence" value="ECO:0007669"/>
    <property type="project" value="TreeGrafter"/>
</dbReference>
<dbReference type="InterPro" id="IPR011991">
    <property type="entry name" value="ArsR-like_HTH"/>
</dbReference>
<dbReference type="Gene3D" id="1.10.10.10">
    <property type="entry name" value="Winged helix-like DNA-binding domain superfamily/Winged helix DNA-binding domain"/>
    <property type="match status" value="1"/>
</dbReference>
<accession>A0A315EGE0</accession>
<dbReference type="PANTHER" id="PTHR30154:SF0">
    <property type="entry name" value="LEUCINE-RESPONSIVE REGULATORY PROTEIN"/>
    <property type="match status" value="1"/>
</dbReference>
<dbReference type="PROSITE" id="PS50956">
    <property type="entry name" value="HTH_ASNC_2"/>
    <property type="match status" value="1"/>
</dbReference>
<comment type="caution">
    <text evidence="6">The sequence shown here is derived from an EMBL/GenBank/DDBJ whole genome shotgun (WGS) entry which is preliminary data.</text>
</comment>
<dbReference type="GO" id="GO:0006355">
    <property type="term" value="P:regulation of DNA-templated transcription"/>
    <property type="evidence" value="ECO:0007669"/>
    <property type="project" value="UniProtKB-ARBA"/>
</dbReference>
<keyword evidence="2" id="KW-0238">DNA-binding</keyword>
<dbReference type="OrthoDB" id="8526125at2"/>
<dbReference type="Gene3D" id="3.30.70.920">
    <property type="match status" value="1"/>
</dbReference>
<dbReference type="InterPro" id="IPR019887">
    <property type="entry name" value="Tscrpt_reg_AsnC/Lrp_C"/>
</dbReference>
<dbReference type="InterPro" id="IPR019888">
    <property type="entry name" value="Tscrpt_reg_AsnC-like"/>
</dbReference>
<keyword evidence="1" id="KW-0805">Transcription regulation</keyword>
<dbReference type="Pfam" id="PF13412">
    <property type="entry name" value="HTH_24"/>
    <property type="match status" value="1"/>
</dbReference>
<dbReference type="PRINTS" id="PR00033">
    <property type="entry name" value="HTHASNC"/>
</dbReference>
<dbReference type="EMBL" id="NESN01000001">
    <property type="protein sequence ID" value="PUE55162.1"/>
    <property type="molecule type" value="Genomic_DNA"/>
</dbReference>
<protein>
    <submittedName>
        <fullName evidence="6">Transcriptional regulator</fullName>
    </submittedName>
</protein>
<evidence type="ECO:0000256" key="2">
    <source>
        <dbReference type="ARBA" id="ARBA00023125"/>
    </source>
</evidence>
<dbReference type="SUPFAM" id="SSF46785">
    <property type="entry name" value="Winged helix' DNA-binding domain"/>
    <property type="match status" value="1"/>
</dbReference>